<dbReference type="EMBL" id="BONN01000001">
    <property type="protein sequence ID" value="GIG31402.1"/>
    <property type="molecule type" value="Genomic_DNA"/>
</dbReference>
<dbReference type="Gene3D" id="1.10.10.10">
    <property type="entry name" value="Winged helix-like DNA-binding domain superfamily/Winged helix DNA-binding domain"/>
    <property type="match status" value="1"/>
</dbReference>
<evidence type="ECO:0000259" key="2">
    <source>
        <dbReference type="PROSITE" id="PS50995"/>
    </source>
</evidence>
<evidence type="ECO:0000256" key="1">
    <source>
        <dbReference type="SAM" id="MobiDB-lite"/>
    </source>
</evidence>
<dbReference type="GO" id="GO:0003677">
    <property type="term" value="F:DNA binding"/>
    <property type="evidence" value="ECO:0007669"/>
    <property type="project" value="UniProtKB-KW"/>
</dbReference>
<reference evidence="3 6" key="2">
    <citation type="submission" date="2021-01" db="EMBL/GenBank/DDBJ databases">
        <title>Whole genome shotgun sequence of Cellulomonas oligotrophica NBRC 109435.</title>
        <authorList>
            <person name="Komaki H."/>
            <person name="Tamura T."/>
        </authorList>
    </citation>
    <scope>NUCLEOTIDE SEQUENCE [LARGE SCALE GENOMIC DNA]</scope>
    <source>
        <strain evidence="3 6">NBRC 109435</strain>
    </source>
</reference>
<protein>
    <submittedName>
        <fullName evidence="4">DNA-binding MarR family transcriptional regulator</fullName>
    </submittedName>
</protein>
<comment type="caution">
    <text evidence="4">The sequence shown here is derived from an EMBL/GenBank/DDBJ whole genome shotgun (WGS) entry which is preliminary data.</text>
</comment>
<dbReference type="InterPro" id="IPR000835">
    <property type="entry name" value="HTH_MarR-typ"/>
</dbReference>
<sequence length="195" mass="20775">MTTSTPATQPAAAAPRDAATHDEQPVRWLTEDQQRDWRAFRDGTALLLDALGRELDEQSGLSLGEYELLVRLSEAPDRTLRMSDLAGDLAHSRSRLTHTVARMERAGLVRRERATCDARGVNCVMTEQGWATLVAAAPGHVRSVRAHLVDALDADQLAALGSAMQTVVAHLRSPACDAARAADDDAAEAAGGSAA</sequence>
<dbReference type="GO" id="GO:0006950">
    <property type="term" value="P:response to stress"/>
    <property type="evidence" value="ECO:0007669"/>
    <property type="project" value="TreeGrafter"/>
</dbReference>
<organism evidence="4 5">
    <name type="scientific">Cellulomonas oligotrophica</name>
    <dbReference type="NCBI Taxonomy" id="931536"/>
    <lineage>
        <taxon>Bacteria</taxon>
        <taxon>Bacillati</taxon>
        <taxon>Actinomycetota</taxon>
        <taxon>Actinomycetes</taxon>
        <taxon>Micrococcales</taxon>
        <taxon>Cellulomonadaceae</taxon>
        <taxon>Cellulomonas</taxon>
    </lineage>
</organism>
<dbReference type="InterPro" id="IPR036388">
    <property type="entry name" value="WH-like_DNA-bd_sf"/>
</dbReference>
<evidence type="ECO:0000313" key="3">
    <source>
        <dbReference type="EMBL" id="GIG31402.1"/>
    </source>
</evidence>
<evidence type="ECO:0000313" key="4">
    <source>
        <dbReference type="EMBL" id="NYD85589.1"/>
    </source>
</evidence>
<dbReference type="Proteomes" id="UP000618382">
    <property type="component" value="Unassembled WGS sequence"/>
</dbReference>
<gene>
    <name evidence="4" type="ORF">BKA21_001138</name>
    <name evidence="3" type="ORF">Col01nite_05610</name>
</gene>
<keyword evidence="4" id="KW-0238">DNA-binding</keyword>
<dbReference type="RefSeq" id="WP_140457376.1">
    <property type="nucleotide sequence ID" value="NZ_BAABFI010000015.1"/>
</dbReference>
<name>A0A7Y9FE83_9CELL</name>
<dbReference type="PROSITE" id="PS50995">
    <property type="entry name" value="HTH_MARR_2"/>
    <property type="match status" value="1"/>
</dbReference>
<dbReference type="SMART" id="SM00347">
    <property type="entry name" value="HTH_MARR"/>
    <property type="match status" value="1"/>
</dbReference>
<dbReference type="SUPFAM" id="SSF46785">
    <property type="entry name" value="Winged helix' DNA-binding domain"/>
    <property type="match status" value="1"/>
</dbReference>
<evidence type="ECO:0000313" key="5">
    <source>
        <dbReference type="Proteomes" id="UP000577956"/>
    </source>
</evidence>
<dbReference type="AlphaFoldDB" id="A0A7Y9FE83"/>
<dbReference type="EMBL" id="JACCBK010000001">
    <property type="protein sequence ID" value="NYD85589.1"/>
    <property type="molecule type" value="Genomic_DNA"/>
</dbReference>
<feature type="domain" description="HTH marR-type" evidence="2">
    <location>
        <begin position="26"/>
        <end position="169"/>
    </location>
</feature>
<dbReference type="Proteomes" id="UP000577956">
    <property type="component" value="Unassembled WGS sequence"/>
</dbReference>
<dbReference type="Pfam" id="PF01047">
    <property type="entry name" value="MarR"/>
    <property type="match status" value="1"/>
</dbReference>
<evidence type="ECO:0000313" key="6">
    <source>
        <dbReference type="Proteomes" id="UP000618382"/>
    </source>
</evidence>
<accession>A0A7Y9FE83</accession>
<dbReference type="PANTHER" id="PTHR33164">
    <property type="entry name" value="TRANSCRIPTIONAL REGULATOR, MARR FAMILY"/>
    <property type="match status" value="1"/>
</dbReference>
<dbReference type="PANTHER" id="PTHR33164:SF99">
    <property type="entry name" value="MARR FAMILY REGULATORY PROTEIN"/>
    <property type="match status" value="1"/>
</dbReference>
<dbReference type="InterPro" id="IPR036390">
    <property type="entry name" value="WH_DNA-bd_sf"/>
</dbReference>
<feature type="compositionally biased region" description="Low complexity" evidence="1">
    <location>
        <begin position="1"/>
        <end position="17"/>
    </location>
</feature>
<keyword evidence="6" id="KW-1185">Reference proteome</keyword>
<feature type="region of interest" description="Disordered" evidence="1">
    <location>
        <begin position="1"/>
        <end position="23"/>
    </location>
</feature>
<dbReference type="InterPro" id="IPR039422">
    <property type="entry name" value="MarR/SlyA-like"/>
</dbReference>
<reference evidence="4 5" key="1">
    <citation type="submission" date="2020-07" db="EMBL/GenBank/DDBJ databases">
        <title>Sequencing the genomes of 1000 actinobacteria strains.</title>
        <authorList>
            <person name="Klenk H.-P."/>
        </authorList>
    </citation>
    <scope>NUCLEOTIDE SEQUENCE [LARGE SCALE GENOMIC DNA]</scope>
    <source>
        <strain evidence="4 5">DSM 24482</strain>
    </source>
</reference>
<proteinExistence type="predicted"/>
<dbReference type="GO" id="GO:0003700">
    <property type="term" value="F:DNA-binding transcription factor activity"/>
    <property type="evidence" value="ECO:0007669"/>
    <property type="project" value="InterPro"/>
</dbReference>